<feature type="non-terminal residue" evidence="1">
    <location>
        <position position="1"/>
    </location>
</feature>
<gene>
    <name evidence="1" type="ORF">LCGC14_2921820</name>
</gene>
<name>A0A0F9AEK5_9ZZZZ</name>
<evidence type="ECO:0000313" key="1">
    <source>
        <dbReference type="EMBL" id="KKK70651.1"/>
    </source>
</evidence>
<accession>A0A0F9AEK5</accession>
<dbReference type="AlphaFoldDB" id="A0A0F9AEK5"/>
<dbReference type="EMBL" id="LAZR01058091">
    <property type="protein sequence ID" value="KKK70651.1"/>
    <property type="molecule type" value="Genomic_DNA"/>
</dbReference>
<reference evidence="1" key="1">
    <citation type="journal article" date="2015" name="Nature">
        <title>Complex archaea that bridge the gap between prokaryotes and eukaryotes.</title>
        <authorList>
            <person name="Spang A."/>
            <person name="Saw J.H."/>
            <person name="Jorgensen S.L."/>
            <person name="Zaremba-Niedzwiedzka K."/>
            <person name="Martijn J."/>
            <person name="Lind A.E."/>
            <person name="van Eijk R."/>
            <person name="Schleper C."/>
            <person name="Guy L."/>
            <person name="Ettema T.J."/>
        </authorList>
    </citation>
    <scope>NUCLEOTIDE SEQUENCE</scope>
</reference>
<proteinExistence type="predicted"/>
<protein>
    <submittedName>
        <fullName evidence="1">Uncharacterized protein</fullName>
    </submittedName>
</protein>
<comment type="caution">
    <text evidence="1">The sequence shown here is derived from an EMBL/GenBank/DDBJ whole genome shotgun (WGS) entry which is preliminary data.</text>
</comment>
<sequence length="63" mass="7202">DCVIADALTLEEGKVTILTTKPADIKPPRNSIGYRMQQKLKQRKQAGKRSWKHNYNFQGLTCL</sequence>
<organism evidence="1">
    <name type="scientific">marine sediment metagenome</name>
    <dbReference type="NCBI Taxonomy" id="412755"/>
    <lineage>
        <taxon>unclassified sequences</taxon>
        <taxon>metagenomes</taxon>
        <taxon>ecological metagenomes</taxon>
    </lineage>
</organism>